<evidence type="ECO:0000256" key="4">
    <source>
        <dbReference type="ARBA" id="ARBA00022946"/>
    </source>
</evidence>
<dbReference type="PRINTS" id="PR00625">
    <property type="entry name" value="JDOMAIN"/>
</dbReference>
<evidence type="ECO:0000313" key="14">
    <source>
        <dbReference type="Ensembl" id="ENSSPUP00000001057.1"/>
    </source>
</evidence>
<keyword evidence="15" id="KW-1185">Reference proteome</keyword>
<dbReference type="AlphaFoldDB" id="A0A8D0FZS4"/>
<keyword evidence="2" id="KW-0812">Transmembrane</keyword>
<dbReference type="SUPFAM" id="SSF46565">
    <property type="entry name" value="Chaperone J-domain"/>
    <property type="match status" value="1"/>
</dbReference>
<evidence type="ECO:0000256" key="3">
    <source>
        <dbReference type="ARBA" id="ARBA00022792"/>
    </source>
</evidence>
<feature type="region of interest" description="Disordered" evidence="12">
    <location>
        <begin position="117"/>
        <end position="151"/>
    </location>
</feature>
<dbReference type="GO" id="GO:1905706">
    <property type="term" value="P:regulation of mitochondrial ATP synthesis coupled proton transport"/>
    <property type="evidence" value="ECO:0007669"/>
    <property type="project" value="Ensembl"/>
</dbReference>
<evidence type="ECO:0000313" key="15">
    <source>
        <dbReference type="Proteomes" id="UP000694392"/>
    </source>
</evidence>
<evidence type="ECO:0000256" key="8">
    <source>
        <dbReference type="ARBA" id="ARBA00023186"/>
    </source>
</evidence>
<dbReference type="FunFam" id="1.10.287.110:FF:000060">
    <property type="entry name" value="DnaJ (Hsp40) homolog, subfamily C, member 30"/>
    <property type="match status" value="1"/>
</dbReference>
<name>A0A8D0FZS4_SPHPU</name>
<proteinExistence type="predicted"/>
<dbReference type="CDD" id="cd06257">
    <property type="entry name" value="DnaJ"/>
    <property type="match status" value="1"/>
</dbReference>
<dbReference type="GO" id="GO:0007420">
    <property type="term" value="P:brain development"/>
    <property type="evidence" value="ECO:0007669"/>
    <property type="project" value="Ensembl"/>
</dbReference>
<dbReference type="Ensembl" id="ENSSPUT00000001111.1">
    <property type="protein sequence ID" value="ENSSPUP00000001057.1"/>
    <property type="gene ID" value="ENSSPUG00000000831.1"/>
</dbReference>
<comment type="subunit">
    <text evidence="10">Associates with the ATP synthase complex. Interacts with MT-ATP6; interaction is direct. Interacts with ATP5MC2; interaction is direct.</text>
</comment>
<reference evidence="14" key="2">
    <citation type="submission" date="2025-09" db="UniProtKB">
        <authorList>
            <consortium name="Ensembl"/>
        </authorList>
    </citation>
    <scope>IDENTIFICATION</scope>
</reference>
<dbReference type="GO" id="GO:0005743">
    <property type="term" value="C:mitochondrial inner membrane"/>
    <property type="evidence" value="ECO:0007669"/>
    <property type="project" value="UniProtKB-SubCell"/>
</dbReference>
<dbReference type="PROSITE" id="PS50076">
    <property type="entry name" value="DNAJ_2"/>
    <property type="match status" value="1"/>
</dbReference>
<keyword evidence="5" id="KW-1133">Transmembrane helix</keyword>
<accession>A0A8D0FZS4</accession>
<protein>
    <recommendedName>
        <fullName evidence="11">DnaJ homolog subfamily C member 30, mitochondrial</fullName>
    </recommendedName>
</protein>
<comment type="subcellular location">
    <subcellularLocation>
        <location evidence="1">Mitochondrion inner membrane</location>
        <topology evidence="1">Single-pass membrane protein</topology>
    </subcellularLocation>
</comment>
<dbReference type="InterPro" id="IPR001623">
    <property type="entry name" value="DnaJ_domain"/>
</dbReference>
<dbReference type="PANTHER" id="PTHR44873">
    <property type="entry name" value="DNAJ HOMOLOG SUBFAMILY C MEMBER 30, MITOCHONDRIAL"/>
    <property type="match status" value="1"/>
</dbReference>
<evidence type="ECO:0000256" key="5">
    <source>
        <dbReference type="ARBA" id="ARBA00022989"/>
    </source>
</evidence>
<dbReference type="Proteomes" id="UP000694392">
    <property type="component" value="Unplaced"/>
</dbReference>
<gene>
    <name evidence="14" type="primary">DNAJC30</name>
</gene>
<evidence type="ECO:0000256" key="1">
    <source>
        <dbReference type="ARBA" id="ARBA00004434"/>
    </source>
</evidence>
<dbReference type="Gene3D" id="1.10.287.110">
    <property type="entry name" value="DnaJ domain"/>
    <property type="match status" value="1"/>
</dbReference>
<keyword evidence="6" id="KW-0496">Mitochondrion</keyword>
<reference evidence="14" key="1">
    <citation type="submission" date="2025-08" db="UniProtKB">
        <authorList>
            <consortium name="Ensembl"/>
        </authorList>
    </citation>
    <scope>IDENTIFICATION</scope>
</reference>
<dbReference type="OMA" id="DQFYKSH"/>
<organism evidence="14 15">
    <name type="scientific">Sphenodon punctatus</name>
    <name type="common">Tuatara</name>
    <name type="synonym">Hatteria punctata</name>
    <dbReference type="NCBI Taxonomy" id="8508"/>
    <lineage>
        <taxon>Eukaryota</taxon>
        <taxon>Metazoa</taxon>
        <taxon>Chordata</taxon>
        <taxon>Craniata</taxon>
        <taxon>Vertebrata</taxon>
        <taxon>Euteleostomi</taxon>
        <taxon>Lepidosauria</taxon>
        <taxon>Sphenodontia</taxon>
        <taxon>Sphenodontidae</taxon>
        <taxon>Sphenodon</taxon>
    </lineage>
</organism>
<evidence type="ECO:0000256" key="12">
    <source>
        <dbReference type="SAM" id="MobiDB-lite"/>
    </source>
</evidence>
<evidence type="ECO:0000256" key="9">
    <source>
        <dbReference type="ARBA" id="ARBA00058822"/>
    </source>
</evidence>
<evidence type="ECO:0000256" key="6">
    <source>
        <dbReference type="ARBA" id="ARBA00023128"/>
    </source>
</evidence>
<dbReference type="InterPro" id="IPR036869">
    <property type="entry name" value="J_dom_sf"/>
</dbReference>
<keyword evidence="8" id="KW-0143">Chaperone</keyword>
<comment type="function">
    <text evidence="9">Mitochondrial protein enriched in neurons that acts as a regulator of mitochondrial respiration. Associates with the ATP synthase complex and facilitates ATP synthesis. May be a chaperone protein involved in the turnover of the subunits of mitochondrial complex I N-module. It facilitates the degradation of N-module subunits damaged by oxidative stress, and contributes to complex I functional efficiency.</text>
</comment>
<keyword evidence="3" id="KW-0999">Mitochondrion inner membrane</keyword>
<dbReference type="PANTHER" id="PTHR44873:SF1">
    <property type="entry name" value="DNAJ HOMOLOG SUBFAMILY C MEMBER 30, MITOCHONDRIAL"/>
    <property type="match status" value="1"/>
</dbReference>
<dbReference type="InterPro" id="IPR053025">
    <property type="entry name" value="Mito_ATP_Synthase-Asso"/>
</dbReference>
<feature type="domain" description="J" evidence="13">
    <location>
        <begin position="47"/>
        <end position="112"/>
    </location>
</feature>
<evidence type="ECO:0000256" key="2">
    <source>
        <dbReference type="ARBA" id="ARBA00022692"/>
    </source>
</evidence>
<evidence type="ECO:0000256" key="10">
    <source>
        <dbReference type="ARBA" id="ARBA00065070"/>
    </source>
</evidence>
<sequence length="211" mass="24002">MLEATPRCPLGRLRGLFVVNTGQSLHFSRCGARARCSEGGLGARPAGLYELLEVPMGATQAQIKAAYYRQSLRFHPDRNAGSAEAAARFAQISEAYVVLGSATLRKRYDRGTLTFRDIHTAGRPPGRPESSVGPPSGRPRTSAATLGSRPRDKPIFDFDAFYRAHYGEQLERERGLRERRELLRRRHQEADKRWLERRQGEFFIYLFIYFI</sequence>
<evidence type="ECO:0000256" key="11">
    <source>
        <dbReference type="ARBA" id="ARBA00070112"/>
    </source>
</evidence>
<evidence type="ECO:0000259" key="13">
    <source>
        <dbReference type="PROSITE" id="PS50076"/>
    </source>
</evidence>
<evidence type="ECO:0000256" key="7">
    <source>
        <dbReference type="ARBA" id="ARBA00023136"/>
    </source>
</evidence>
<keyword evidence="4" id="KW-0809">Transit peptide</keyword>
<keyword evidence="7" id="KW-0472">Membrane</keyword>
<dbReference type="GeneTree" id="ENSGT00510000048685"/>
<dbReference type="Pfam" id="PF00226">
    <property type="entry name" value="DnaJ"/>
    <property type="match status" value="1"/>
</dbReference>
<dbReference type="SMART" id="SM00271">
    <property type="entry name" value="DnaJ"/>
    <property type="match status" value="1"/>
</dbReference>